<sequence>MNQQISYDDFLYISYIDVKDVNQIIWDYYDFLPITKLMLELYMSEMLPEDAQDALNKDFILQNSASSFEYVSQYYTDCCNEEDKDDVNKTKKLLDISTYLDMDGINGIDDMNNKNDYYKFLVDMVEVFEDESGLNKGLCVTLMILFPSIIKIILYNFELEVQKSVMRADGFNEYKYFYLLFNWIAGKDLEWVTNKYHRINSGDRMGDN</sequence>
<organism evidence="1">
    <name type="scientific">Solumvirus sp</name>
    <dbReference type="NCBI Taxonomy" id="2487773"/>
    <lineage>
        <taxon>Viruses</taxon>
        <taxon>Pithoviruses</taxon>
    </lineage>
</organism>
<protein>
    <submittedName>
        <fullName evidence="1">Uncharacterized protein</fullName>
    </submittedName>
</protein>
<proteinExistence type="predicted"/>
<dbReference type="EMBL" id="MK072499">
    <property type="protein sequence ID" value="AYV86244.1"/>
    <property type="molecule type" value="Genomic_DNA"/>
</dbReference>
<accession>A0A3G5AI29</accession>
<reference evidence="1" key="1">
    <citation type="submission" date="2018-10" db="EMBL/GenBank/DDBJ databases">
        <title>Hidden diversity of soil giant viruses.</title>
        <authorList>
            <person name="Schulz F."/>
            <person name="Alteio L."/>
            <person name="Goudeau D."/>
            <person name="Ryan E.M."/>
            <person name="Malmstrom R.R."/>
            <person name="Blanchard J."/>
            <person name="Woyke T."/>
        </authorList>
    </citation>
    <scope>NUCLEOTIDE SEQUENCE</scope>
    <source>
        <strain evidence="1">SMV1</strain>
    </source>
</reference>
<evidence type="ECO:0000313" key="1">
    <source>
        <dbReference type="EMBL" id="AYV86244.1"/>
    </source>
</evidence>
<gene>
    <name evidence="1" type="ORF">Solumvirus2_51</name>
</gene>
<name>A0A3G5AI29_9VIRU</name>